<dbReference type="GO" id="GO:0001682">
    <property type="term" value="P:tRNA 5'-leader removal"/>
    <property type="evidence" value="ECO:0007669"/>
    <property type="project" value="InterPro"/>
</dbReference>
<keyword evidence="3" id="KW-0539">Nucleus</keyword>
<organism evidence="5">
    <name type="scientific">Kwoniella bestiolae CBS 10118</name>
    <dbReference type="NCBI Taxonomy" id="1296100"/>
    <lineage>
        <taxon>Eukaryota</taxon>
        <taxon>Fungi</taxon>
        <taxon>Dikarya</taxon>
        <taxon>Basidiomycota</taxon>
        <taxon>Agaricomycotina</taxon>
        <taxon>Tremellomycetes</taxon>
        <taxon>Tremellales</taxon>
        <taxon>Cryptococcaceae</taxon>
        <taxon>Kwoniella</taxon>
    </lineage>
</organism>
<evidence type="ECO:0000256" key="2">
    <source>
        <dbReference type="ARBA" id="ARBA00022694"/>
    </source>
</evidence>
<feature type="compositionally biased region" description="Basic residues" evidence="4">
    <location>
        <begin position="239"/>
        <end position="255"/>
    </location>
</feature>
<dbReference type="GO" id="GO:0005655">
    <property type="term" value="C:nucleolar ribonuclease P complex"/>
    <property type="evidence" value="ECO:0007669"/>
    <property type="project" value="InterPro"/>
</dbReference>
<dbReference type="EMBL" id="KI894023">
    <property type="protein sequence ID" value="OCF23871.1"/>
    <property type="molecule type" value="Genomic_DNA"/>
</dbReference>
<dbReference type="Proteomes" id="UP000092730">
    <property type="component" value="Chromosome 6"/>
</dbReference>
<evidence type="ECO:0000256" key="1">
    <source>
        <dbReference type="ARBA" id="ARBA00004604"/>
    </source>
</evidence>
<dbReference type="AlphaFoldDB" id="A0A1B9FYN5"/>
<dbReference type="OrthoDB" id="416729at2759"/>
<dbReference type="GO" id="GO:0003676">
    <property type="term" value="F:nucleic acid binding"/>
    <property type="evidence" value="ECO:0007669"/>
    <property type="project" value="InterPro"/>
</dbReference>
<dbReference type="GO" id="GO:0000172">
    <property type="term" value="C:ribonuclease MRP complex"/>
    <property type="evidence" value="ECO:0007669"/>
    <property type="project" value="InterPro"/>
</dbReference>
<dbReference type="Gene3D" id="3.30.110.20">
    <property type="entry name" value="Alba-like domain"/>
    <property type="match status" value="1"/>
</dbReference>
<dbReference type="PANTHER" id="PTHR15314">
    <property type="entry name" value="RIBONUCLEASE P PROTEIN SUBUNIT P20"/>
    <property type="match status" value="1"/>
</dbReference>
<evidence type="ECO:0000313" key="7">
    <source>
        <dbReference type="Proteomes" id="UP000092730"/>
    </source>
</evidence>
<dbReference type="KEGG" id="kbi:30211255"/>
<dbReference type="VEuPathDB" id="FungiDB:I302_06856"/>
<feature type="region of interest" description="Disordered" evidence="4">
    <location>
        <begin position="162"/>
        <end position="188"/>
    </location>
</feature>
<dbReference type="RefSeq" id="XP_019044941.1">
    <property type="nucleotide sequence ID" value="XM_019193464.1"/>
</dbReference>
<evidence type="ECO:0000313" key="6">
    <source>
        <dbReference type="EMBL" id="WVW85366.1"/>
    </source>
</evidence>
<reference evidence="6" key="2">
    <citation type="submission" date="2013-07" db="EMBL/GenBank/DDBJ databases">
        <authorList>
            <consortium name="The Broad Institute Genome Sequencing Platform"/>
            <person name="Cuomo C."/>
            <person name="Litvintseva A."/>
            <person name="Chen Y."/>
            <person name="Heitman J."/>
            <person name="Sun S."/>
            <person name="Springer D."/>
            <person name="Dromer F."/>
            <person name="Young S.K."/>
            <person name="Zeng Q."/>
            <person name="Gargeya S."/>
            <person name="Fitzgerald M."/>
            <person name="Abouelleil A."/>
            <person name="Alvarado L."/>
            <person name="Berlin A.M."/>
            <person name="Chapman S.B."/>
            <person name="Dewar J."/>
            <person name="Goldberg J."/>
            <person name="Griggs A."/>
            <person name="Gujja S."/>
            <person name="Hansen M."/>
            <person name="Howarth C."/>
            <person name="Imamovic A."/>
            <person name="Larimer J."/>
            <person name="McCowan C."/>
            <person name="Murphy C."/>
            <person name="Pearson M."/>
            <person name="Priest M."/>
            <person name="Roberts A."/>
            <person name="Saif S."/>
            <person name="Shea T."/>
            <person name="Sykes S."/>
            <person name="Wortman J."/>
            <person name="Nusbaum C."/>
            <person name="Birren B."/>
        </authorList>
    </citation>
    <scope>NUCLEOTIDE SEQUENCE</scope>
    <source>
        <strain evidence="6">CBS 10118</strain>
    </source>
</reference>
<gene>
    <name evidence="5" type="ORF">I302_06856</name>
    <name evidence="6" type="ORF">I302_107404</name>
</gene>
<reference evidence="5" key="1">
    <citation type="submission" date="2013-07" db="EMBL/GenBank/DDBJ databases">
        <title>The Genome Sequence of Cryptococcus bestiolae CBS10118.</title>
        <authorList>
            <consortium name="The Broad Institute Genome Sequencing Platform"/>
            <person name="Cuomo C."/>
            <person name="Litvintseva A."/>
            <person name="Chen Y."/>
            <person name="Heitman J."/>
            <person name="Sun S."/>
            <person name="Springer D."/>
            <person name="Dromer F."/>
            <person name="Young S.K."/>
            <person name="Zeng Q."/>
            <person name="Gargeya S."/>
            <person name="Fitzgerald M."/>
            <person name="Abouelleil A."/>
            <person name="Alvarado L."/>
            <person name="Berlin A.M."/>
            <person name="Chapman S.B."/>
            <person name="Dewar J."/>
            <person name="Goldberg J."/>
            <person name="Griggs A."/>
            <person name="Gujja S."/>
            <person name="Hansen M."/>
            <person name="Howarth C."/>
            <person name="Imamovic A."/>
            <person name="Larimer J."/>
            <person name="McCowan C."/>
            <person name="Murphy C."/>
            <person name="Pearson M."/>
            <person name="Priest M."/>
            <person name="Roberts A."/>
            <person name="Saif S."/>
            <person name="Shea T."/>
            <person name="Sykes S."/>
            <person name="Wortman J."/>
            <person name="Nusbaum C."/>
            <person name="Birren B."/>
        </authorList>
    </citation>
    <scope>NUCLEOTIDE SEQUENCE [LARGE SCALE GENOMIC DNA]</scope>
    <source>
        <strain evidence="5">CBS 10118</strain>
    </source>
</reference>
<dbReference type="InterPro" id="IPR014612">
    <property type="entry name" value="Pop7/Rpp20"/>
</dbReference>
<feature type="region of interest" description="Disordered" evidence="4">
    <location>
        <begin position="1"/>
        <end position="79"/>
    </location>
</feature>
<accession>A0A1B9FYN5</accession>
<dbReference type="PANTHER" id="PTHR15314:SF1">
    <property type="entry name" value="RIBONUCLEASE P PROTEIN SUBUNIT P20"/>
    <property type="match status" value="1"/>
</dbReference>
<evidence type="ECO:0000256" key="3">
    <source>
        <dbReference type="ARBA" id="ARBA00023242"/>
    </source>
</evidence>
<proteinExistence type="predicted"/>
<feature type="compositionally biased region" description="Low complexity" evidence="4">
    <location>
        <begin position="44"/>
        <end position="55"/>
    </location>
</feature>
<sequence length="296" mass="32609">MSHFNAHAGPSSLPRKPSAPHPSASAHPSTSKRKIPPPLPPKPIKSSHPSSSTHPNGKTSTIPLKPLQGISKTRSDSTKDGFGREVVFVTRKTGLGMLLGRCRSLVVDEGYTSLRFHAIGAAIPQSLLLLHALLDLLPYPKGEKGMWYEIKTGSVECVDEIPKSTVQGKDRDDPSGGQMVDPGKDGDSDLGWLIDVGAVEEDVPDRKARIKSTIQIDLHISPRLSKRKSLSDESTAMKSKTKTSTRNRPSKKKRQQLASKRVEEKALSNEEEMMNIQNEPVDEEEEEEEIEEIEMR</sequence>
<keyword evidence="2" id="KW-0819">tRNA processing</keyword>
<feature type="compositionally biased region" description="Acidic residues" evidence="4">
    <location>
        <begin position="280"/>
        <end position="296"/>
    </location>
</feature>
<evidence type="ECO:0000256" key="4">
    <source>
        <dbReference type="SAM" id="MobiDB-lite"/>
    </source>
</evidence>
<name>A0A1B9FYN5_9TREE</name>
<comment type="subcellular location">
    <subcellularLocation>
        <location evidence="1">Nucleus</location>
        <location evidence="1">Nucleolus</location>
    </subcellularLocation>
</comment>
<dbReference type="GeneID" id="30211255"/>
<reference evidence="5" key="3">
    <citation type="submission" date="2014-01" db="EMBL/GenBank/DDBJ databases">
        <title>Evolution of pathogenesis and genome organization in the Tremellales.</title>
        <authorList>
            <person name="Cuomo C."/>
            <person name="Litvintseva A."/>
            <person name="Heitman J."/>
            <person name="Chen Y."/>
            <person name="Sun S."/>
            <person name="Springer D."/>
            <person name="Dromer F."/>
            <person name="Young S."/>
            <person name="Zeng Q."/>
            <person name="Chapman S."/>
            <person name="Gujja S."/>
            <person name="Saif S."/>
            <person name="Birren B."/>
        </authorList>
    </citation>
    <scope>NUCLEOTIDE SEQUENCE</scope>
    <source>
        <strain evidence="5">CBS 10118</strain>
    </source>
</reference>
<dbReference type="InterPro" id="IPR036882">
    <property type="entry name" value="Alba-like_dom_sf"/>
</dbReference>
<reference evidence="6" key="4">
    <citation type="submission" date="2024-02" db="EMBL/GenBank/DDBJ databases">
        <title>Comparative genomics of Cryptococcus and Kwoniella reveals pathogenesis evolution and contrasting modes of karyotype evolution via chromosome fusion or intercentromeric recombination.</title>
        <authorList>
            <person name="Coelho M.A."/>
            <person name="David-Palma M."/>
            <person name="Shea T."/>
            <person name="Bowers K."/>
            <person name="McGinley-Smith S."/>
            <person name="Mohammad A.W."/>
            <person name="Gnirke A."/>
            <person name="Yurkov A.M."/>
            <person name="Nowrousian M."/>
            <person name="Sun S."/>
            <person name="Cuomo C.A."/>
            <person name="Heitman J."/>
        </authorList>
    </citation>
    <scope>NUCLEOTIDE SEQUENCE</scope>
    <source>
        <strain evidence="6">CBS 10118</strain>
    </source>
</reference>
<dbReference type="EMBL" id="CP144546">
    <property type="protein sequence ID" value="WVW85366.1"/>
    <property type="molecule type" value="Genomic_DNA"/>
</dbReference>
<dbReference type="STRING" id="1296100.A0A1B9FYN5"/>
<feature type="region of interest" description="Disordered" evidence="4">
    <location>
        <begin position="225"/>
        <end position="296"/>
    </location>
</feature>
<evidence type="ECO:0000313" key="5">
    <source>
        <dbReference type="EMBL" id="OCF23871.1"/>
    </source>
</evidence>
<protein>
    <submittedName>
        <fullName evidence="5">Uncharacterized protein</fullName>
    </submittedName>
</protein>
<keyword evidence="7" id="KW-1185">Reference proteome</keyword>